<organism evidence="2 3">
    <name type="scientific">Datura stramonium</name>
    <name type="common">Jimsonweed</name>
    <name type="synonym">Common thornapple</name>
    <dbReference type="NCBI Taxonomy" id="4076"/>
    <lineage>
        <taxon>Eukaryota</taxon>
        <taxon>Viridiplantae</taxon>
        <taxon>Streptophyta</taxon>
        <taxon>Embryophyta</taxon>
        <taxon>Tracheophyta</taxon>
        <taxon>Spermatophyta</taxon>
        <taxon>Magnoliopsida</taxon>
        <taxon>eudicotyledons</taxon>
        <taxon>Gunneridae</taxon>
        <taxon>Pentapetalae</taxon>
        <taxon>asterids</taxon>
        <taxon>lamiids</taxon>
        <taxon>Solanales</taxon>
        <taxon>Solanaceae</taxon>
        <taxon>Solanoideae</taxon>
        <taxon>Datureae</taxon>
        <taxon>Datura</taxon>
    </lineage>
</organism>
<feature type="region of interest" description="Disordered" evidence="1">
    <location>
        <begin position="109"/>
        <end position="147"/>
    </location>
</feature>
<proteinExistence type="predicted"/>
<dbReference type="EMBL" id="JACEIK010042491">
    <property type="protein sequence ID" value="MCE5167008.1"/>
    <property type="molecule type" value="Genomic_DNA"/>
</dbReference>
<evidence type="ECO:0000313" key="2">
    <source>
        <dbReference type="EMBL" id="MCE5167008.1"/>
    </source>
</evidence>
<sequence length="147" mass="16031">ERKIRGRKIEVGFDVLRPAVGRNGVDGGILGGCRRRYLVGEDEEEAGVGVVRVRGLVAPMVMRLRKDLWGGEEEEFRLLGVLLAVVLVAGFCDCSPEIMGVFVVVSGRRGRREEEDEGGYGVFRSKSSTGKGERRGARGRGKGKGRL</sequence>
<feature type="non-terminal residue" evidence="2">
    <location>
        <position position="1"/>
    </location>
</feature>
<name>A0ABS8Y5R9_DATST</name>
<accession>A0ABS8Y5R9</accession>
<feature type="compositionally biased region" description="Basic residues" evidence="1">
    <location>
        <begin position="137"/>
        <end position="147"/>
    </location>
</feature>
<keyword evidence="3" id="KW-1185">Reference proteome</keyword>
<protein>
    <submittedName>
        <fullName evidence="2">Uncharacterized protein</fullName>
    </submittedName>
</protein>
<reference evidence="2 3" key="1">
    <citation type="journal article" date="2021" name="BMC Genomics">
        <title>Datura genome reveals duplications of psychoactive alkaloid biosynthetic genes and high mutation rate following tissue culture.</title>
        <authorList>
            <person name="Rajewski A."/>
            <person name="Carter-House D."/>
            <person name="Stajich J."/>
            <person name="Litt A."/>
        </authorList>
    </citation>
    <scope>NUCLEOTIDE SEQUENCE [LARGE SCALE GENOMIC DNA]</scope>
    <source>
        <strain evidence="2">AR-01</strain>
    </source>
</reference>
<gene>
    <name evidence="2" type="ORF">HAX54_033226</name>
</gene>
<comment type="caution">
    <text evidence="2">The sequence shown here is derived from an EMBL/GenBank/DDBJ whole genome shotgun (WGS) entry which is preliminary data.</text>
</comment>
<feature type="non-terminal residue" evidence="2">
    <location>
        <position position="147"/>
    </location>
</feature>
<evidence type="ECO:0000256" key="1">
    <source>
        <dbReference type="SAM" id="MobiDB-lite"/>
    </source>
</evidence>
<dbReference type="Proteomes" id="UP000823775">
    <property type="component" value="Unassembled WGS sequence"/>
</dbReference>
<evidence type="ECO:0000313" key="3">
    <source>
        <dbReference type="Proteomes" id="UP000823775"/>
    </source>
</evidence>